<feature type="transmembrane region" description="Helical" evidence="1">
    <location>
        <begin position="108"/>
        <end position="129"/>
    </location>
</feature>
<evidence type="ECO:0008006" key="4">
    <source>
        <dbReference type="Google" id="ProtNLM"/>
    </source>
</evidence>
<keyword evidence="1" id="KW-0472">Membrane</keyword>
<dbReference type="GO" id="GO:0005886">
    <property type="term" value="C:plasma membrane"/>
    <property type="evidence" value="ECO:0007669"/>
    <property type="project" value="TreeGrafter"/>
</dbReference>
<evidence type="ECO:0000256" key="1">
    <source>
        <dbReference type="SAM" id="Phobius"/>
    </source>
</evidence>
<organism evidence="2 3">
    <name type="scientific">Staphylococcus simiae CCM 7213 = CCUG 51256</name>
    <dbReference type="NCBI Taxonomy" id="911238"/>
    <lineage>
        <taxon>Bacteria</taxon>
        <taxon>Bacillati</taxon>
        <taxon>Bacillota</taxon>
        <taxon>Bacilli</taxon>
        <taxon>Bacillales</taxon>
        <taxon>Staphylococcaceae</taxon>
        <taxon>Staphylococcus</taxon>
    </lineage>
</organism>
<feature type="transmembrane region" description="Helical" evidence="1">
    <location>
        <begin position="32"/>
        <end position="61"/>
    </location>
</feature>
<feature type="transmembrane region" description="Helical" evidence="1">
    <location>
        <begin position="67"/>
        <end position="96"/>
    </location>
</feature>
<dbReference type="InterPro" id="IPR008523">
    <property type="entry name" value="DUF805"/>
</dbReference>
<dbReference type="Pfam" id="PF05656">
    <property type="entry name" value="DUF805"/>
    <property type="match status" value="1"/>
</dbReference>
<proteinExistence type="predicted"/>
<dbReference type="EMBL" id="AEUN01000322">
    <property type="protein sequence ID" value="EHJ08366.1"/>
    <property type="molecule type" value="Genomic_DNA"/>
</dbReference>
<feature type="transmembrane region" description="Helical" evidence="1">
    <location>
        <begin position="141"/>
        <end position="164"/>
    </location>
</feature>
<evidence type="ECO:0000313" key="2">
    <source>
        <dbReference type="EMBL" id="EHJ08366.1"/>
    </source>
</evidence>
<dbReference type="Proteomes" id="UP000005413">
    <property type="component" value="Unassembled WGS sequence"/>
</dbReference>
<dbReference type="AlphaFoldDB" id="G5JHH9"/>
<name>G5JHH9_9STAP</name>
<dbReference type="PANTHER" id="PTHR34980">
    <property type="entry name" value="INNER MEMBRANE PROTEIN-RELATED-RELATED"/>
    <property type="match status" value="1"/>
</dbReference>
<dbReference type="PANTHER" id="PTHR34980:SF2">
    <property type="entry name" value="INNER MEMBRANE PROTEIN YHAH-RELATED"/>
    <property type="match status" value="1"/>
</dbReference>
<dbReference type="PATRIC" id="fig|911238.3.peg.755"/>
<keyword evidence="1" id="KW-0812">Transmembrane</keyword>
<evidence type="ECO:0000313" key="3">
    <source>
        <dbReference type="Proteomes" id="UP000005413"/>
    </source>
</evidence>
<dbReference type="RefSeq" id="WP_002462750.1">
    <property type="nucleotide sequence ID" value="NZ_AEUN01000322.1"/>
</dbReference>
<protein>
    <recommendedName>
        <fullName evidence="4">Integral membrane protein</fullName>
    </recommendedName>
</protein>
<keyword evidence="3" id="KW-1185">Reference proteome</keyword>
<accession>G5JHH9</accession>
<keyword evidence="1" id="KW-1133">Transmembrane helix</keyword>
<comment type="caution">
    <text evidence="2">The sequence shown here is derived from an EMBL/GenBank/DDBJ whole genome shotgun (WGS) entry which is preliminary data.</text>
</comment>
<sequence>MNVQPKVRFTEALALFWKNYVNFRGRSRRSEYWFMTLWHLIFMSPAILLMIIGSMTLFIGLSSSDDAAALGAILLGLSLIYIAIYAIITLIPNLALTVRRFHDISRTMFWPIFMVVYSVFVVIIVELLPMDDFGEFTTGSAIVLAVIYILNFVFSILMLVFSLLDSKPANKYGDSPKYPSQY</sequence>
<reference evidence="2 3" key="1">
    <citation type="journal article" date="2012" name="BMC Genomics">
        <title>Comparative genomic analysis of the genus Staphylococcus including Staphylococcus aureus and its newly described sister species Staphylococcus simiae.</title>
        <authorList>
            <person name="Suzuki H."/>
            <person name="Lefebure T."/>
            <person name="Pavinski Bitar P."/>
            <person name="Stanhope M.J."/>
        </authorList>
    </citation>
    <scope>NUCLEOTIDE SEQUENCE [LARGE SCALE GENOMIC DNA]</scope>
    <source>
        <strain evidence="2 3">CCM 7213</strain>
    </source>
</reference>
<gene>
    <name evidence="2" type="ORF">SS7213T_04550</name>
</gene>
<dbReference type="OrthoDB" id="9812349at2"/>